<comment type="caution">
    <text evidence="2">The sequence shown here is derived from an EMBL/GenBank/DDBJ whole genome shotgun (WGS) entry which is preliminary data.</text>
</comment>
<evidence type="ECO:0000313" key="3">
    <source>
        <dbReference type="Proteomes" id="UP000178421"/>
    </source>
</evidence>
<organism evidence="2 3">
    <name type="scientific">Candidatus Wildermuthbacteria bacterium RIFCSPLOWO2_01_FULL_48_29</name>
    <dbReference type="NCBI Taxonomy" id="1802462"/>
    <lineage>
        <taxon>Bacteria</taxon>
        <taxon>Candidatus Wildermuthiibacteriota</taxon>
    </lineage>
</organism>
<dbReference type="AlphaFoldDB" id="A0A1G2RPB0"/>
<dbReference type="Proteomes" id="UP000178421">
    <property type="component" value="Unassembled WGS sequence"/>
</dbReference>
<keyword evidence="1" id="KW-0812">Transmembrane</keyword>
<feature type="transmembrane region" description="Helical" evidence="1">
    <location>
        <begin position="14"/>
        <end position="34"/>
    </location>
</feature>
<dbReference type="EMBL" id="MHUH01000005">
    <property type="protein sequence ID" value="OHA74092.1"/>
    <property type="molecule type" value="Genomic_DNA"/>
</dbReference>
<protein>
    <submittedName>
        <fullName evidence="2">Uncharacterized protein</fullName>
    </submittedName>
</protein>
<reference evidence="2 3" key="1">
    <citation type="journal article" date="2016" name="Nat. Commun.">
        <title>Thousands of microbial genomes shed light on interconnected biogeochemical processes in an aquifer system.</title>
        <authorList>
            <person name="Anantharaman K."/>
            <person name="Brown C.T."/>
            <person name="Hug L.A."/>
            <person name="Sharon I."/>
            <person name="Castelle C.J."/>
            <person name="Probst A.J."/>
            <person name="Thomas B.C."/>
            <person name="Singh A."/>
            <person name="Wilkins M.J."/>
            <person name="Karaoz U."/>
            <person name="Brodie E.L."/>
            <person name="Williams K.H."/>
            <person name="Hubbard S.S."/>
            <person name="Banfield J.F."/>
        </authorList>
    </citation>
    <scope>NUCLEOTIDE SEQUENCE [LARGE SCALE GENOMIC DNA]</scope>
</reference>
<gene>
    <name evidence="2" type="ORF">A2940_00365</name>
</gene>
<sequence>MAITFIPQKRKQQYFLLAFGTLLLLGMGVVWYQFIREAPLTRFSTQPPPPQSVQIDFRIFENPAFLELGDPRPPIPILLPGEVGKPNPFTLPQ</sequence>
<evidence type="ECO:0000256" key="1">
    <source>
        <dbReference type="SAM" id="Phobius"/>
    </source>
</evidence>
<name>A0A1G2RPB0_9BACT</name>
<evidence type="ECO:0000313" key="2">
    <source>
        <dbReference type="EMBL" id="OHA74092.1"/>
    </source>
</evidence>
<proteinExistence type="predicted"/>
<accession>A0A1G2RPB0</accession>
<keyword evidence="1" id="KW-0472">Membrane</keyword>
<keyword evidence="1" id="KW-1133">Transmembrane helix</keyword>